<evidence type="ECO:0008006" key="3">
    <source>
        <dbReference type="Google" id="ProtNLM"/>
    </source>
</evidence>
<gene>
    <name evidence="1" type="ORF">IAA08_09360</name>
</gene>
<dbReference type="AlphaFoldDB" id="A0A9D2D422"/>
<organism evidence="1 2">
    <name type="scientific">Candidatus Eubacterium avistercoris</name>
    <dbReference type="NCBI Taxonomy" id="2838567"/>
    <lineage>
        <taxon>Bacteria</taxon>
        <taxon>Bacillati</taxon>
        <taxon>Bacillota</taxon>
        <taxon>Clostridia</taxon>
        <taxon>Eubacteriales</taxon>
        <taxon>Eubacteriaceae</taxon>
        <taxon>Eubacterium</taxon>
    </lineage>
</organism>
<dbReference type="Proteomes" id="UP000824024">
    <property type="component" value="Unassembled WGS sequence"/>
</dbReference>
<dbReference type="Gene3D" id="1.25.40.10">
    <property type="entry name" value="Tetratricopeptide repeat domain"/>
    <property type="match status" value="1"/>
</dbReference>
<evidence type="ECO:0000313" key="1">
    <source>
        <dbReference type="EMBL" id="HIZ08129.1"/>
    </source>
</evidence>
<protein>
    <recommendedName>
        <fullName evidence="3">Tetratricopeptide repeat protein</fullName>
    </recommendedName>
</protein>
<reference evidence="1" key="2">
    <citation type="submission" date="2021-04" db="EMBL/GenBank/DDBJ databases">
        <authorList>
            <person name="Gilroy R."/>
        </authorList>
    </citation>
    <scope>NUCLEOTIDE SEQUENCE</scope>
    <source>
        <strain evidence="1">CHK192-9172</strain>
    </source>
</reference>
<sequence length="275" mass="32444">MGELILCTYKTAERPFVIPDSGFEIYTLEELCYYLEDNFYLLDKKVLNYSLCRWLSQEIGLFRLSVELEKVLRSQTSVYPGALLIMKKSGFYREEELEELGELFKSMDGKTILECRKVKGDQYLKQEKYALAAAEYRRLLKPENRMRMTDELRGFLYHNLGVAYARMFLFPEAAECFREAYQQNRRPESREACLYALNYIKGDKGEDKGVQMNLDLETMREVFGKFQDIASNGDYYKERQKLKDALDDNSGISEENKKKLLADWKRRYKEISPFS</sequence>
<dbReference type="SUPFAM" id="SSF48452">
    <property type="entry name" value="TPR-like"/>
    <property type="match status" value="1"/>
</dbReference>
<evidence type="ECO:0000313" key="2">
    <source>
        <dbReference type="Proteomes" id="UP000824024"/>
    </source>
</evidence>
<accession>A0A9D2D422</accession>
<dbReference type="EMBL" id="DXCH01000260">
    <property type="protein sequence ID" value="HIZ08129.1"/>
    <property type="molecule type" value="Genomic_DNA"/>
</dbReference>
<reference evidence="1" key="1">
    <citation type="journal article" date="2021" name="PeerJ">
        <title>Extensive microbial diversity within the chicken gut microbiome revealed by metagenomics and culture.</title>
        <authorList>
            <person name="Gilroy R."/>
            <person name="Ravi A."/>
            <person name="Getino M."/>
            <person name="Pursley I."/>
            <person name="Horton D.L."/>
            <person name="Alikhan N.F."/>
            <person name="Baker D."/>
            <person name="Gharbi K."/>
            <person name="Hall N."/>
            <person name="Watson M."/>
            <person name="Adriaenssens E.M."/>
            <person name="Foster-Nyarko E."/>
            <person name="Jarju S."/>
            <person name="Secka A."/>
            <person name="Antonio M."/>
            <person name="Oren A."/>
            <person name="Chaudhuri R.R."/>
            <person name="La Ragione R."/>
            <person name="Hildebrand F."/>
            <person name="Pallen M.J."/>
        </authorList>
    </citation>
    <scope>NUCLEOTIDE SEQUENCE</scope>
    <source>
        <strain evidence="1">CHK192-9172</strain>
    </source>
</reference>
<comment type="caution">
    <text evidence="1">The sequence shown here is derived from an EMBL/GenBank/DDBJ whole genome shotgun (WGS) entry which is preliminary data.</text>
</comment>
<name>A0A9D2D422_9FIRM</name>
<proteinExistence type="predicted"/>
<dbReference type="InterPro" id="IPR011990">
    <property type="entry name" value="TPR-like_helical_dom_sf"/>
</dbReference>